<accession>A0AAN5CQ27</accession>
<reference evidence="3" key="1">
    <citation type="submission" date="2022-10" db="EMBL/GenBank/DDBJ databases">
        <title>Genome assembly of Pristionchus species.</title>
        <authorList>
            <person name="Yoshida K."/>
            <person name="Sommer R.J."/>
        </authorList>
    </citation>
    <scope>NUCLEOTIDE SEQUENCE [LARGE SCALE GENOMIC DNA]</scope>
    <source>
        <strain evidence="3">RS5460</strain>
    </source>
</reference>
<sequence>MEILFRRRDPSPIFATKEIKSKTEPSRRVRTEEKELLQNGFYFEREEGERTRNCKINRIPMISTALVQVVAVHSPSLIFVRIDNHIRENLILREPAEVAPLHEEELQLFSYVLCPIEERAYGRARILDIETDELDESKKLVQLILIDDGKIVWADSSSLVSMDPVYSPGAKDLAYHPWQIQAVSLAGISPKTTPRNREHKWSPSVIKRLQKICNGFTKFKARAVTLSVTTNDYGVATAVALFGFNVQKEDEEVDKRSKSHAMPEEVDIGSLLSGSMPAEVEITRLYDGKKQQRFERSSRDFTPEESEKRFVEDFRKQKIPSWKGKLREDEQRADDWVKSLNEVEIKDMSIGWLRSQKYEFATDALGERIFVCLEGAYTISPMEFYGRPIKMFVEKKEEKKTEGQENTDGEEVNPAEESANSTVEEIEGKDGVKMVKLGEADAMLKGNTILKNHAAVLDAFYSKDGNRKQVPKQEIERALTEDGARRVYTMCQSGDSRAQYTGTWQRVEVLHTMDYSVIVRFLDSGGTDMVQYGALFHIHPDHTMWPALCIQLCIHGMELEGEGTETWTEGGTTKKKKKSLEKFRSLMREDLPMSMSIYPDSFIPRDGFRRDMERRAYEREGVIFVQDIKVQGKDCKIIDSMCREGMAKRRSSYPFNLKVKEKAPVKDSDDDSTA</sequence>
<name>A0AAN5CQ27_9BILA</name>
<evidence type="ECO:0000256" key="1">
    <source>
        <dbReference type="SAM" id="MobiDB-lite"/>
    </source>
</evidence>
<gene>
    <name evidence="2" type="ORF">PMAYCL1PPCAC_18683</name>
</gene>
<proteinExistence type="predicted"/>
<dbReference type="SUPFAM" id="SSF63748">
    <property type="entry name" value="Tudor/PWWP/MBT"/>
    <property type="match status" value="1"/>
</dbReference>
<protein>
    <recommendedName>
        <fullName evidence="4">Tudor domain-containing protein</fullName>
    </recommendedName>
</protein>
<evidence type="ECO:0000313" key="2">
    <source>
        <dbReference type="EMBL" id="GMR48488.1"/>
    </source>
</evidence>
<evidence type="ECO:0008006" key="4">
    <source>
        <dbReference type="Google" id="ProtNLM"/>
    </source>
</evidence>
<feature type="region of interest" description="Disordered" evidence="1">
    <location>
        <begin position="396"/>
        <end position="423"/>
    </location>
</feature>
<dbReference type="EMBL" id="BTRK01000004">
    <property type="protein sequence ID" value="GMR48488.1"/>
    <property type="molecule type" value="Genomic_DNA"/>
</dbReference>
<keyword evidence="3" id="KW-1185">Reference proteome</keyword>
<organism evidence="2 3">
    <name type="scientific">Pristionchus mayeri</name>
    <dbReference type="NCBI Taxonomy" id="1317129"/>
    <lineage>
        <taxon>Eukaryota</taxon>
        <taxon>Metazoa</taxon>
        <taxon>Ecdysozoa</taxon>
        <taxon>Nematoda</taxon>
        <taxon>Chromadorea</taxon>
        <taxon>Rhabditida</taxon>
        <taxon>Rhabditina</taxon>
        <taxon>Diplogasteromorpha</taxon>
        <taxon>Diplogasteroidea</taxon>
        <taxon>Neodiplogasteridae</taxon>
        <taxon>Pristionchus</taxon>
    </lineage>
</organism>
<dbReference type="Proteomes" id="UP001328107">
    <property type="component" value="Unassembled WGS sequence"/>
</dbReference>
<evidence type="ECO:0000313" key="3">
    <source>
        <dbReference type="Proteomes" id="UP001328107"/>
    </source>
</evidence>
<comment type="caution">
    <text evidence="2">The sequence shown here is derived from an EMBL/GenBank/DDBJ whole genome shotgun (WGS) entry which is preliminary data.</text>
</comment>
<dbReference type="Gene3D" id="2.30.30.140">
    <property type="match status" value="1"/>
</dbReference>
<dbReference type="AlphaFoldDB" id="A0AAN5CQ27"/>
<feature type="compositionally biased region" description="Acidic residues" evidence="1">
    <location>
        <begin position="405"/>
        <end position="414"/>
    </location>
</feature>